<keyword evidence="2" id="KW-1185">Reference proteome</keyword>
<evidence type="ECO:0000313" key="1">
    <source>
        <dbReference type="EMBL" id="PRY28071.1"/>
    </source>
</evidence>
<protein>
    <submittedName>
        <fullName evidence="1">Uncharacterized protein</fullName>
    </submittedName>
</protein>
<accession>A0A2T0S3R6</accession>
<reference evidence="1 2" key="1">
    <citation type="submission" date="2018-03" db="EMBL/GenBank/DDBJ databases">
        <title>Genomic Encyclopedia of Archaeal and Bacterial Type Strains, Phase II (KMG-II): from individual species to whole genera.</title>
        <authorList>
            <person name="Goeker M."/>
        </authorList>
    </citation>
    <scope>NUCLEOTIDE SEQUENCE [LARGE SCALE GENOMIC DNA]</scope>
    <source>
        <strain evidence="1 2">DSM 45348</strain>
    </source>
</reference>
<comment type="caution">
    <text evidence="1">The sequence shown here is derived from an EMBL/GenBank/DDBJ whole genome shotgun (WGS) entry which is preliminary data.</text>
</comment>
<name>A0A2T0S3R6_9ACTN</name>
<dbReference type="EMBL" id="PVZG01000009">
    <property type="protein sequence ID" value="PRY28071.1"/>
    <property type="molecule type" value="Genomic_DNA"/>
</dbReference>
<gene>
    <name evidence="1" type="ORF">CLV70_109228</name>
</gene>
<dbReference type="Proteomes" id="UP000239209">
    <property type="component" value="Unassembled WGS sequence"/>
</dbReference>
<dbReference type="AlphaFoldDB" id="A0A2T0S3R6"/>
<organism evidence="1 2">
    <name type="scientific">Pseudosporangium ferrugineum</name>
    <dbReference type="NCBI Taxonomy" id="439699"/>
    <lineage>
        <taxon>Bacteria</taxon>
        <taxon>Bacillati</taxon>
        <taxon>Actinomycetota</taxon>
        <taxon>Actinomycetes</taxon>
        <taxon>Micromonosporales</taxon>
        <taxon>Micromonosporaceae</taxon>
        <taxon>Pseudosporangium</taxon>
    </lineage>
</organism>
<evidence type="ECO:0000313" key="2">
    <source>
        <dbReference type="Proteomes" id="UP000239209"/>
    </source>
</evidence>
<sequence>MDSDYFDVQLGDAAGETTLTQSSVLVNPHNGNLQVRYNAGGQLGENYWNPLIRAPSHARASRGSSARLGIALQANERGDVVEGVFGAPS</sequence>
<proteinExistence type="predicted"/>